<comment type="function">
    <text evidence="11">Part of the high-affinity ATP-driven potassium transport (or Kdp) system, which catalyzes the hydrolysis of ATP coupled with the electrogenic transport of potassium into the cytoplasm. This subunit acts as a catalytic chaperone that increases the ATP-binding affinity of the ATP-hydrolyzing subunit KdpB by the formation of a transient KdpB/KdpC/ATP ternary complex.</text>
</comment>
<evidence type="ECO:0000256" key="5">
    <source>
        <dbReference type="ARBA" id="ARBA00022741"/>
    </source>
</evidence>
<protein>
    <recommendedName>
        <fullName evidence="11">Potassium-transporting ATPase KdpC subunit</fullName>
    </recommendedName>
    <alternativeName>
        <fullName evidence="11">ATP phosphohydrolase [potassium-transporting] C chain</fullName>
    </alternativeName>
    <alternativeName>
        <fullName evidence="11">Potassium-binding and translocating subunit C</fullName>
    </alternativeName>
    <alternativeName>
        <fullName evidence="11">Potassium-translocating ATPase C chain</fullName>
    </alternativeName>
</protein>
<keyword evidence="4 11" id="KW-0812">Transmembrane</keyword>
<dbReference type="HAMAP" id="MF_00276">
    <property type="entry name" value="KdpC"/>
    <property type="match status" value="1"/>
</dbReference>
<dbReference type="InterPro" id="IPR003820">
    <property type="entry name" value="KdpC"/>
</dbReference>
<proteinExistence type="inferred from homology"/>
<evidence type="ECO:0000256" key="2">
    <source>
        <dbReference type="ARBA" id="ARBA00022475"/>
    </source>
</evidence>
<evidence type="ECO:0000256" key="10">
    <source>
        <dbReference type="ARBA" id="ARBA00023136"/>
    </source>
</evidence>
<keyword evidence="10 11" id="KW-0472">Membrane</keyword>
<dbReference type="GO" id="GO:0005524">
    <property type="term" value="F:ATP binding"/>
    <property type="evidence" value="ECO:0007669"/>
    <property type="project" value="UniProtKB-UniRule"/>
</dbReference>
<dbReference type="Pfam" id="PF02669">
    <property type="entry name" value="KdpC"/>
    <property type="match status" value="1"/>
</dbReference>
<name>A0A1H8CXC2_9SPHN</name>
<sequence length="204" mass="20924">MGKDFTSALRPAIVMTILFAALLGLGYPLAMTGIGQALFPDRANGSLIRDAGGRVIGSEMVGQAFTTGRYFQTRPSAAGKGYDGLASSGSNLAPTARALADRVRADVAKRRAEGVTGALPADLVSASGSGLDPDLSPASALAQAPRVARVRGLPLAQLRALIAERTEASVFGDPHVNVLALNRALDALPRVALPGVGRADLPSR</sequence>
<evidence type="ECO:0000256" key="1">
    <source>
        <dbReference type="ARBA" id="ARBA00022448"/>
    </source>
</evidence>
<dbReference type="RefSeq" id="WP_093665324.1">
    <property type="nucleotide sequence ID" value="NZ_FOCF01000003.1"/>
</dbReference>
<keyword evidence="5 11" id="KW-0547">Nucleotide-binding</keyword>
<gene>
    <name evidence="11" type="primary">kdpC</name>
    <name evidence="12" type="ORF">SAMN05192583_1786</name>
</gene>
<dbReference type="NCBIfam" id="TIGR00681">
    <property type="entry name" value="kdpC"/>
    <property type="match status" value="1"/>
</dbReference>
<dbReference type="OrthoDB" id="9788285at2"/>
<evidence type="ECO:0000313" key="12">
    <source>
        <dbReference type="EMBL" id="SEM99549.1"/>
    </source>
</evidence>
<accession>A0A1H8CXC2</accession>
<evidence type="ECO:0000313" key="13">
    <source>
        <dbReference type="Proteomes" id="UP000199206"/>
    </source>
</evidence>
<evidence type="ECO:0000256" key="11">
    <source>
        <dbReference type="HAMAP-Rule" id="MF_00276"/>
    </source>
</evidence>
<dbReference type="PIRSF" id="PIRSF001296">
    <property type="entry name" value="K_ATPase_KdpC"/>
    <property type="match status" value="1"/>
</dbReference>
<evidence type="ECO:0000256" key="8">
    <source>
        <dbReference type="ARBA" id="ARBA00022989"/>
    </source>
</evidence>
<organism evidence="12 13">
    <name type="scientific">Sphingomonas gellani</name>
    <dbReference type="NCBI Taxonomy" id="1166340"/>
    <lineage>
        <taxon>Bacteria</taxon>
        <taxon>Pseudomonadati</taxon>
        <taxon>Pseudomonadota</taxon>
        <taxon>Alphaproteobacteria</taxon>
        <taxon>Sphingomonadales</taxon>
        <taxon>Sphingomonadaceae</taxon>
        <taxon>Sphingomonas</taxon>
    </lineage>
</organism>
<keyword evidence="8 11" id="KW-1133">Transmembrane helix</keyword>
<comment type="subcellular location">
    <subcellularLocation>
        <location evidence="11">Cell membrane</location>
        <topology evidence="11">Single-pass membrane protein</topology>
    </subcellularLocation>
</comment>
<keyword evidence="3 11" id="KW-0633">Potassium transport</keyword>
<keyword evidence="13" id="KW-1185">Reference proteome</keyword>
<dbReference type="GO" id="GO:0005886">
    <property type="term" value="C:plasma membrane"/>
    <property type="evidence" value="ECO:0007669"/>
    <property type="project" value="UniProtKB-SubCell"/>
</dbReference>
<keyword evidence="1 11" id="KW-0813">Transport</keyword>
<evidence type="ECO:0000256" key="9">
    <source>
        <dbReference type="ARBA" id="ARBA00023065"/>
    </source>
</evidence>
<dbReference type="AlphaFoldDB" id="A0A1H8CXC2"/>
<evidence type="ECO:0000256" key="3">
    <source>
        <dbReference type="ARBA" id="ARBA00022538"/>
    </source>
</evidence>
<dbReference type="Proteomes" id="UP000199206">
    <property type="component" value="Unassembled WGS sequence"/>
</dbReference>
<dbReference type="STRING" id="1166340.SAMN05192583_1786"/>
<dbReference type="GO" id="GO:0008556">
    <property type="term" value="F:P-type potassium transmembrane transporter activity"/>
    <property type="evidence" value="ECO:0007669"/>
    <property type="project" value="InterPro"/>
</dbReference>
<dbReference type="NCBIfam" id="NF001454">
    <property type="entry name" value="PRK00315.1"/>
    <property type="match status" value="1"/>
</dbReference>
<comment type="similarity">
    <text evidence="11">Belongs to the KdpC family.</text>
</comment>
<evidence type="ECO:0000256" key="7">
    <source>
        <dbReference type="ARBA" id="ARBA00022958"/>
    </source>
</evidence>
<comment type="subunit">
    <text evidence="11">The system is composed of three essential subunits: KdpA, KdpB and KdpC.</text>
</comment>
<keyword evidence="2 11" id="KW-1003">Cell membrane</keyword>
<keyword evidence="6 11" id="KW-0067">ATP-binding</keyword>
<evidence type="ECO:0000256" key="6">
    <source>
        <dbReference type="ARBA" id="ARBA00022840"/>
    </source>
</evidence>
<reference evidence="13" key="1">
    <citation type="submission" date="2016-10" db="EMBL/GenBank/DDBJ databases">
        <authorList>
            <person name="Varghese N."/>
            <person name="Submissions S."/>
        </authorList>
    </citation>
    <scope>NUCLEOTIDE SEQUENCE [LARGE SCALE GENOMIC DNA]</scope>
    <source>
        <strain evidence="13">S6-262</strain>
    </source>
</reference>
<keyword evidence="9 11" id="KW-0406">Ion transport</keyword>
<evidence type="ECO:0000256" key="4">
    <source>
        <dbReference type="ARBA" id="ARBA00022692"/>
    </source>
</evidence>
<dbReference type="EMBL" id="FOCF01000003">
    <property type="protein sequence ID" value="SEM99549.1"/>
    <property type="molecule type" value="Genomic_DNA"/>
</dbReference>
<keyword evidence="7 11" id="KW-0630">Potassium</keyword>
<feature type="transmembrane region" description="Helical" evidence="11">
    <location>
        <begin position="12"/>
        <end position="30"/>
    </location>
</feature>
<dbReference type="PANTHER" id="PTHR30042:SF2">
    <property type="entry name" value="POTASSIUM-TRANSPORTING ATPASE KDPC SUBUNIT"/>
    <property type="match status" value="1"/>
</dbReference>
<dbReference type="PANTHER" id="PTHR30042">
    <property type="entry name" value="POTASSIUM-TRANSPORTING ATPASE C CHAIN"/>
    <property type="match status" value="1"/>
</dbReference>